<evidence type="ECO:0000313" key="1">
    <source>
        <dbReference type="EMBL" id="RKP07035.1"/>
    </source>
</evidence>
<evidence type="ECO:0008006" key="3">
    <source>
        <dbReference type="Google" id="ProtNLM"/>
    </source>
</evidence>
<dbReference type="Proteomes" id="UP000271241">
    <property type="component" value="Unassembled WGS sequence"/>
</dbReference>
<reference evidence="2" key="1">
    <citation type="journal article" date="2018" name="Nat. Microbiol.">
        <title>Leveraging single-cell genomics to expand the fungal tree of life.</title>
        <authorList>
            <person name="Ahrendt S.R."/>
            <person name="Quandt C.A."/>
            <person name="Ciobanu D."/>
            <person name="Clum A."/>
            <person name="Salamov A."/>
            <person name="Andreopoulos B."/>
            <person name="Cheng J.F."/>
            <person name="Woyke T."/>
            <person name="Pelin A."/>
            <person name="Henrissat B."/>
            <person name="Reynolds N.K."/>
            <person name="Benny G.L."/>
            <person name="Smith M.E."/>
            <person name="James T.Y."/>
            <person name="Grigoriev I.V."/>
        </authorList>
    </citation>
    <scope>NUCLEOTIDE SEQUENCE [LARGE SCALE GENOMIC DNA]</scope>
    <source>
        <strain evidence="2">RSA 1356</strain>
    </source>
</reference>
<protein>
    <recommendedName>
        <fullName evidence="3">ATPase AAA-type core domain-containing protein</fullName>
    </recommendedName>
</protein>
<keyword evidence="2" id="KW-1185">Reference proteome</keyword>
<sequence length="151" mass="17366">MTSNYPGLLDPALIRPGRIDLQLELGYTTRYQLENMYARVVGTNEGAPDIDRNWLSRFPERVLPPCDCMRILIAHRHQPQSLYAALDRMADLELARAAQDDCNAKDIVSLQKERELMMQMIALLEGELQKHRSTRSHSWDFDDDGCGNEFD</sequence>
<gene>
    <name evidence="1" type="ORF">THASP1DRAFT_31144</name>
</gene>
<evidence type="ECO:0000313" key="2">
    <source>
        <dbReference type="Proteomes" id="UP000271241"/>
    </source>
</evidence>
<dbReference type="AlphaFoldDB" id="A0A4P9XMD1"/>
<proteinExistence type="predicted"/>
<dbReference type="STRING" id="78915.A0A4P9XMD1"/>
<dbReference type="SUPFAM" id="SSF52540">
    <property type="entry name" value="P-loop containing nucleoside triphosphate hydrolases"/>
    <property type="match status" value="1"/>
</dbReference>
<organism evidence="1 2">
    <name type="scientific">Thamnocephalis sphaerospora</name>
    <dbReference type="NCBI Taxonomy" id="78915"/>
    <lineage>
        <taxon>Eukaryota</taxon>
        <taxon>Fungi</taxon>
        <taxon>Fungi incertae sedis</taxon>
        <taxon>Zoopagomycota</taxon>
        <taxon>Zoopagomycotina</taxon>
        <taxon>Zoopagomycetes</taxon>
        <taxon>Zoopagales</taxon>
        <taxon>Sigmoideomycetaceae</taxon>
        <taxon>Thamnocephalis</taxon>
    </lineage>
</organism>
<dbReference type="InterPro" id="IPR027417">
    <property type="entry name" value="P-loop_NTPase"/>
</dbReference>
<dbReference type="EMBL" id="KZ992776">
    <property type="protein sequence ID" value="RKP07035.1"/>
    <property type="molecule type" value="Genomic_DNA"/>
</dbReference>
<dbReference type="OrthoDB" id="2151096at2759"/>
<name>A0A4P9XMD1_9FUNG</name>
<accession>A0A4P9XMD1</accession>